<evidence type="ECO:0000259" key="1">
    <source>
        <dbReference type="PROSITE" id="PS50404"/>
    </source>
</evidence>
<dbReference type="InterPro" id="IPR004045">
    <property type="entry name" value="Glutathione_S-Trfase_N"/>
</dbReference>
<dbReference type="EMBL" id="KV429064">
    <property type="protein sequence ID" value="KZT68721.1"/>
    <property type="molecule type" value="Genomic_DNA"/>
</dbReference>
<dbReference type="InterPro" id="IPR054416">
    <property type="entry name" value="GST_UstS-like_C"/>
</dbReference>
<proteinExistence type="predicted"/>
<gene>
    <name evidence="2" type="ORF">DAEQUDRAFT_811966</name>
</gene>
<evidence type="ECO:0000313" key="2">
    <source>
        <dbReference type="EMBL" id="KZT68721.1"/>
    </source>
</evidence>
<dbReference type="SUPFAM" id="SSF52833">
    <property type="entry name" value="Thioredoxin-like"/>
    <property type="match status" value="1"/>
</dbReference>
<dbReference type="OrthoDB" id="4951845at2759"/>
<name>A0A165PWU9_9APHY</name>
<dbReference type="InterPro" id="IPR036249">
    <property type="entry name" value="Thioredoxin-like_sf"/>
</dbReference>
<dbReference type="Pfam" id="PF13409">
    <property type="entry name" value="GST_N_2"/>
    <property type="match status" value="1"/>
</dbReference>
<protein>
    <recommendedName>
        <fullName evidence="1">GST N-terminal domain-containing protein</fullName>
    </recommendedName>
</protein>
<organism evidence="2 3">
    <name type="scientific">Daedalea quercina L-15889</name>
    <dbReference type="NCBI Taxonomy" id="1314783"/>
    <lineage>
        <taxon>Eukaryota</taxon>
        <taxon>Fungi</taxon>
        <taxon>Dikarya</taxon>
        <taxon>Basidiomycota</taxon>
        <taxon>Agaricomycotina</taxon>
        <taxon>Agaricomycetes</taxon>
        <taxon>Polyporales</taxon>
        <taxon>Fomitopsis</taxon>
    </lineage>
</organism>
<dbReference type="Proteomes" id="UP000076727">
    <property type="component" value="Unassembled WGS sequence"/>
</dbReference>
<feature type="domain" description="GST N-terminal" evidence="1">
    <location>
        <begin position="13"/>
        <end position="102"/>
    </location>
</feature>
<dbReference type="AlphaFoldDB" id="A0A165PWU9"/>
<evidence type="ECO:0000313" key="3">
    <source>
        <dbReference type="Proteomes" id="UP000076727"/>
    </source>
</evidence>
<dbReference type="PROSITE" id="PS50404">
    <property type="entry name" value="GST_NTER"/>
    <property type="match status" value="1"/>
</dbReference>
<dbReference type="Pfam" id="PF22041">
    <property type="entry name" value="GST_C_7"/>
    <property type="match status" value="1"/>
</dbReference>
<dbReference type="STRING" id="1314783.A0A165PWU9"/>
<dbReference type="Gene3D" id="1.20.1050.10">
    <property type="match status" value="1"/>
</dbReference>
<reference evidence="2 3" key="1">
    <citation type="journal article" date="2016" name="Mol. Biol. Evol.">
        <title>Comparative Genomics of Early-Diverging Mushroom-Forming Fungi Provides Insights into the Origins of Lignocellulose Decay Capabilities.</title>
        <authorList>
            <person name="Nagy L.G."/>
            <person name="Riley R."/>
            <person name="Tritt A."/>
            <person name="Adam C."/>
            <person name="Daum C."/>
            <person name="Floudas D."/>
            <person name="Sun H."/>
            <person name="Yadav J.S."/>
            <person name="Pangilinan J."/>
            <person name="Larsson K.H."/>
            <person name="Matsuura K."/>
            <person name="Barry K."/>
            <person name="Labutti K."/>
            <person name="Kuo R."/>
            <person name="Ohm R.A."/>
            <person name="Bhattacharya S.S."/>
            <person name="Shirouzu T."/>
            <person name="Yoshinaga Y."/>
            <person name="Martin F.M."/>
            <person name="Grigoriev I.V."/>
            <person name="Hibbett D.S."/>
        </authorList>
    </citation>
    <scope>NUCLEOTIDE SEQUENCE [LARGE SCALE GENOMIC DNA]</scope>
    <source>
        <strain evidence="2 3">L-15889</strain>
    </source>
</reference>
<dbReference type="Gene3D" id="3.40.30.10">
    <property type="entry name" value="Glutaredoxin"/>
    <property type="match status" value="1"/>
</dbReference>
<sequence>MSAPGNVVVFYDIPSTLPGGAWSCNTWKTRFALNYKGIPYRTEWVEYPQIEPLLTSLGVEPYPAPTLRPYTLPAIYDPRTQRALMDSIKIAAYLDETYPDTPALLPPPMRAFHYVFQDALLRTVHEKLIPLLIPSCIVKLNPPSQLYFRETREVTFGCKVEELSPPEKRAEQWAAVEKGFSVLASWFEAAGDDRLLIMGGGVSGGVSGVCHADIAIAGLLMWIRQVYGEESKEWQRVQNFDGGRWKHFLDYFEKWADTSH</sequence>
<keyword evidence="3" id="KW-1185">Reference proteome</keyword>
<accession>A0A165PWU9</accession>